<sequence length="86" mass="9161">MQVGGTRIIPPQTSHHHYPSNGVVQWCSLGGNGCLALSATEEVRRESGCKTKPGLVGSITQNAAVCLACSTQANRRRQWCGSGTHR</sequence>
<reference evidence="1 2" key="1">
    <citation type="journal article" date="2019" name="Sci. Rep.">
        <title>Orb-weaving spider Araneus ventricosus genome elucidates the spidroin gene catalogue.</title>
        <authorList>
            <person name="Kono N."/>
            <person name="Nakamura H."/>
            <person name="Ohtoshi R."/>
            <person name="Moran D.A.P."/>
            <person name="Shinohara A."/>
            <person name="Yoshida Y."/>
            <person name="Fujiwara M."/>
            <person name="Mori M."/>
            <person name="Tomita M."/>
            <person name="Arakawa K."/>
        </authorList>
    </citation>
    <scope>NUCLEOTIDE SEQUENCE [LARGE SCALE GENOMIC DNA]</scope>
</reference>
<dbReference type="AlphaFoldDB" id="A0A4Y2BUM6"/>
<organism evidence="1 2">
    <name type="scientific">Araneus ventricosus</name>
    <name type="common">Orbweaver spider</name>
    <name type="synonym">Epeira ventricosa</name>
    <dbReference type="NCBI Taxonomy" id="182803"/>
    <lineage>
        <taxon>Eukaryota</taxon>
        <taxon>Metazoa</taxon>
        <taxon>Ecdysozoa</taxon>
        <taxon>Arthropoda</taxon>
        <taxon>Chelicerata</taxon>
        <taxon>Arachnida</taxon>
        <taxon>Araneae</taxon>
        <taxon>Araneomorphae</taxon>
        <taxon>Entelegynae</taxon>
        <taxon>Araneoidea</taxon>
        <taxon>Araneidae</taxon>
        <taxon>Araneus</taxon>
    </lineage>
</organism>
<comment type="caution">
    <text evidence="1">The sequence shown here is derived from an EMBL/GenBank/DDBJ whole genome shotgun (WGS) entry which is preliminary data.</text>
</comment>
<gene>
    <name evidence="1" type="ORF">AVEN_139677_1</name>
</gene>
<evidence type="ECO:0000313" key="1">
    <source>
        <dbReference type="EMBL" id="GBL95900.1"/>
    </source>
</evidence>
<accession>A0A4Y2BUM6</accession>
<name>A0A4Y2BUM6_ARAVE</name>
<keyword evidence="2" id="KW-1185">Reference proteome</keyword>
<dbReference type="Proteomes" id="UP000499080">
    <property type="component" value="Unassembled WGS sequence"/>
</dbReference>
<proteinExistence type="predicted"/>
<dbReference type="EMBL" id="BGPR01161022">
    <property type="protein sequence ID" value="GBL95900.1"/>
    <property type="molecule type" value="Genomic_DNA"/>
</dbReference>
<protein>
    <submittedName>
        <fullName evidence="1">Uncharacterized protein</fullName>
    </submittedName>
</protein>
<evidence type="ECO:0000313" key="2">
    <source>
        <dbReference type="Proteomes" id="UP000499080"/>
    </source>
</evidence>